<organism evidence="1 2">
    <name type="scientific">Araneus ventricosus</name>
    <name type="common">Orbweaver spider</name>
    <name type="synonym">Epeira ventricosa</name>
    <dbReference type="NCBI Taxonomy" id="182803"/>
    <lineage>
        <taxon>Eukaryota</taxon>
        <taxon>Metazoa</taxon>
        <taxon>Ecdysozoa</taxon>
        <taxon>Arthropoda</taxon>
        <taxon>Chelicerata</taxon>
        <taxon>Arachnida</taxon>
        <taxon>Araneae</taxon>
        <taxon>Araneomorphae</taxon>
        <taxon>Entelegynae</taxon>
        <taxon>Araneoidea</taxon>
        <taxon>Araneidae</taxon>
        <taxon>Araneus</taxon>
    </lineage>
</organism>
<accession>A0A4Y2M583</accession>
<dbReference type="Proteomes" id="UP000499080">
    <property type="component" value="Unassembled WGS sequence"/>
</dbReference>
<name>A0A4Y2M583_ARAVE</name>
<evidence type="ECO:0000313" key="1">
    <source>
        <dbReference type="EMBL" id="GBN20807.1"/>
    </source>
</evidence>
<gene>
    <name evidence="1" type="ORF">AVEN_168685_1</name>
</gene>
<reference evidence="1 2" key="1">
    <citation type="journal article" date="2019" name="Sci. Rep.">
        <title>Orb-weaving spider Araneus ventricosus genome elucidates the spidroin gene catalogue.</title>
        <authorList>
            <person name="Kono N."/>
            <person name="Nakamura H."/>
            <person name="Ohtoshi R."/>
            <person name="Moran D.A.P."/>
            <person name="Shinohara A."/>
            <person name="Yoshida Y."/>
            <person name="Fujiwara M."/>
            <person name="Mori M."/>
            <person name="Tomita M."/>
            <person name="Arakawa K."/>
        </authorList>
    </citation>
    <scope>NUCLEOTIDE SEQUENCE [LARGE SCALE GENOMIC DNA]</scope>
</reference>
<dbReference type="OrthoDB" id="8195485at2759"/>
<comment type="caution">
    <text evidence="1">The sequence shown here is derived from an EMBL/GenBank/DDBJ whole genome shotgun (WGS) entry which is preliminary data.</text>
</comment>
<protein>
    <submittedName>
        <fullName evidence="1">Uncharacterized protein</fullName>
    </submittedName>
</protein>
<dbReference type="EMBL" id="BGPR01006661">
    <property type="protein sequence ID" value="GBN20807.1"/>
    <property type="molecule type" value="Genomic_DNA"/>
</dbReference>
<evidence type="ECO:0000313" key="2">
    <source>
        <dbReference type="Proteomes" id="UP000499080"/>
    </source>
</evidence>
<dbReference type="AlphaFoldDB" id="A0A4Y2M583"/>
<sequence>MASLTPTEAAAHQHSLRVYYQIKYWLGNKMIPQDWVCENANSALQLVKTLKSLHPALSCARNPTSERRGAQEIAAVGRSDCFAHFCISIVGTNALTGRFKLLIEMRMTTVS</sequence>
<proteinExistence type="predicted"/>
<keyword evidence="2" id="KW-1185">Reference proteome</keyword>